<dbReference type="Proteomes" id="UP000007464">
    <property type="component" value="Chromosome"/>
</dbReference>
<dbReference type="GO" id="GO:0005524">
    <property type="term" value="F:ATP binding"/>
    <property type="evidence" value="ECO:0007669"/>
    <property type="project" value="UniProtKB-UniRule"/>
</dbReference>
<dbReference type="RefSeq" id="WP_013516413.1">
    <property type="nucleotide sequence ID" value="NC_014909.2"/>
</dbReference>
<evidence type="ECO:0000256" key="2">
    <source>
        <dbReference type="ARBA" id="ARBA00003213"/>
    </source>
</evidence>
<evidence type="ECO:0000256" key="12">
    <source>
        <dbReference type="RuleBase" id="RU003784"/>
    </source>
</evidence>
<keyword evidence="8 10" id="KW-0460">Magnesium</keyword>
<dbReference type="AlphaFoldDB" id="E8Q6P7"/>
<dbReference type="InterPro" id="IPR039657">
    <property type="entry name" value="Dimethylallyltransferase"/>
</dbReference>
<feature type="binding site" evidence="10">
    <location>
        <begin position="25"/>
        <end position="32"/>
    </location>
    <ligand>
        <name>ATP</name>
        <dbReference type="ChEBI" id="CHEBI:30616"/>
    </ligand>
</feature>
<keyword evidence="14" id="KW-0472">Membrane</keyword>
<feature type="transmembrane region" description="Helical" evidence="14">
    <location>
        <begin position="109"/>
        <end position="131"/>
    </location>
</feature>
<comment type="cofactor">
    <cofactor evidence="1 10">
        <name>Mg(2+)</name>
        <dbReference type="ChEBI" id="CHEBI:18420"/>
    </cofactor>
</comment>
<comment type="similarity">
    <text evidence="3 10 13">Belongs to the IPP transferase family.</text>
</comment>
<reference evidence="15 16" key="1">
    <citation type="journal article" date="2010" name="BMC Genomics">
        <title>Unprecedented loss of ammonia assimilation capability in a urease-encoding bacterial mutualist.</title>
        <authorList>
            <person name="Williams L.E."/>
            <person name="Wernegreen J.J."/>
        </authorList>
    </citation>
    <scope>NUCLEOTIDE SEQUENCE [LARGE SCALE GENOMIC DNA]</scope>
    <source>
        <strain evidence="15 16">BVAF</strain>
    </source>
</reference>
<evidence type="ECO:0000256" key="14">
    <source>
        <dbReference type="SAM" id="Phobius"/>
    </source>
</evidence>
<evidence type="ECO:0000256" key="7">
    <source>
        <dbReference type="ARBA" id="ARBA00022840"/>
    </source>
</evidence>
<keyword evidence="14" id="KW-0812">Transmembrane</keyword>
<organism evidence="15 16">
    <name type="scientific">Blochmanniella vafra (strain BVAF)</name>
    <dbReference type="NCBI Taxonomy" id="859654"/>
    <lineage>
        <taxon>Bacteria</taxon>
        <taxon>Pseudomonadati</taxon>
        <taxon>Pseudomonadota</taxon>
        <taxon>Gammaproteobacteria</taxon>
        <taxon>Enterobacterales</taxon>
        <taxon>Enterobacteriaceae</taxon>
        <taxon>ant endosymbionts</taxon>
        <taxon>Candidatus Blochmanniella</taxon>
    </lineage>
</organism>
<keyword evidence="14" id="KW-1133">Transmembrane helix</keyword>
<dbReference type="Gene3D" id="1.10.20.140">
    <property type="match status" value="1"/>
</dbReference>
<dbReference type="GO" id="GO:0006400">
    <property type="term" value="P:tRNA modification"/>
    <property type="evidence" value="ECO:0007669"/>
    <property type="project" value="TreeGrafter"/>
</dbReference>
<keyword evidence="4 10" id="KW-0808">Transferase</keyword>
<evidence type="ECO:0000256" key="3">
    <source>
        <dbReference type="ARBA" id="ARBA00005842"/>
    </source>
</evidence>
<evidence type="ECO:0000256" key="11">
    <source>
        <dbReference type="RuleBase" id="RU003783"/>
    </source>
</evidence>
<accession>E8Q6P7</accession>
<dbReference type="HOGENOM" id="CLU_032616_0_0_6"/>
<evidence type="ECO:0000256" key="6">
    <source>
        <dbReference type="ARBA" id="ARBA00022741"/>
    </source>
</evidence>
<evidence type="ECO:0000256" key="1">
    <source>
        <dbReference type="ARBA" id="ARBA00001946"/>
    </source>
</evidence>
<evidence type="ECO:0000256" key="13">
    <source>
        <dbReference type="RuleBase" id="RU003785"/>
    </source>
</evidence>
<feature type="site" description="Interaction with substrate tRNA" evidence="10">
    <location>
        <position position="117"/>
    </location>
</feature>
<gene>
    <name evidence="10 15" type="primary">miaA</name>
    <name evidence="15" type="ordered locus">BVAF_079</name>
</gene>
<dbReference type="OrthoDB" id="9776390at2"/>
<evidence type="ECO:0000256" key="8">
    <source>
        <dbReference type="ARBA" id="ARBA00022842"/>
    </source>
</evidence>
<feature type="binding site" evidence="10">
    <location>
        <begin position="27"/>
        <end position="32"/>
    </location>
    <ligand>
        <name>substrate</name>
    </ligand>
</feature>
<dbReference type="GO" id="GO:0052381">
    <property type="term" value="F:tRNA dimethylallyltransferase activity"/>
    <property type="evidence" value="ECO:0007669"/>
    <property type="project" value="UniProtKB-UniRule"/>
</dbReference>
<comment type="caution">
    <text evidence="10">Lacks conserved residue(s) required for the propagation of feature annotation.</text>
</comment>
<dbReference type="KEGG" id="bva:BVAF_079"/>
<feature type="region of interest" description="Interaction with substrate tRNA" evidence="10">
    <location>
        <begin position="51"/>
        <end position="54"/>
    </location>
</feature>
<keyword evidence="7 10" id="KW-0067">ATP-binding</keyword>
<dbReference type="InterPro" id="IPR027417">
    <property type="entry name" value="P-loop_NTPase"/>
</dbReference>
<evidence type="ECO:0000256" key="4">
    <source>
        <dbReference type="ARBA" id="ARBA00022679"/>
    </source>
</evidence>
<evidence type="ECO:0000256" key="9">
    <source>
        <dbReference type="ARBA" id="ARBA00049563"/>
    </source>
</evidence>
<dbReference type="Gene3D" id="3.40.50.300">
    <property type="entry name" value="P-loop containing nucleotide triphosphate hydrolases"/>
    <property type="match status" value="1"/>
</dbReference>
<keyword evidence="16" id="KW-1185">Reference proteome</keyword>
<dbReference type="NCBIfam" id="TIGR00174">
    <property type="entry name" value="miaA"/>
    <property type="match status" value="1"/>
</dbReference>
<comment type="subunit">
    <text evidence="10">Monomer.</text>
</comment>
<protein>
    <recommendedName>
        <fullName evidence="10">tRNA dimethylallyltransferase</fullName>
        <ecNumber evidence="10">2.5.1.75</ecNumber>
    </recommendedName>
    <alternativeName>
        <fullName evidence="10">Dimethylallyl diphosphate:tRNA dimethylallyltransferase</fullName>
        <shortName evidence="10">DMAPP:tRNA dimethylallyltransferase</shortName>
        <shortName evidence="10">DMATase</shortName>
    </alternativeName>
    <alternativeName>
        <fullName evidence="10">Isopentenyl-diphosphate:tRNA isopentenyltransferase</fullName>
        <shortName evidence="10">IPP transferase</shortName>
        <shortName evidence="10">IPPT</shortName>
        <shortName evidence="10">IPTase</shortName>
    </alternativeName>
</protein>
<evidence type="ECO:0000256" key="5">
    <source>
        <dbReference type="ARBA" id="ARBA00022694"/>
    </source>
</evidence>
<dbReference type="STRING" id="859654.BVAF_079"/>
<comment type="function">
    <text evidence="2 10 12">Catalyzes the transfer of a dimethylallyl group onto the adenine at position 37 in tRNAs that read codons beginning with uridine, leading to the formation of N6-(dimethylallyl)adenosine (i(6)A).</text>
</comment>
<evidence type="ECO:0000313" key="15">
    <source>
        <dbReference type="EMBL" id="ADV33488.1"/>
    </source>
</evidence>
<feature type="transmembrane region" description="Helical" evidence="14">
    <location>
        <begin position="15"/>
        <end position="38"/>
    </location>
</feature>
<dbReference type="Pfam" id="PF01715">
    <property type="entry name" value="IPPT"/>
    <property type="match status" value="1"/>
</dbReference>
<comment type="catalytic activity">
    <reaction evidence="9 10 11">
        <text>adenosine(37) in tRNA + dimethylallyl diphosphate = N(6)-dimethylallyladenosine(37) in tRNA + diphosphate</text>
        <dbReference type="Rhea" id="RHEA:26482"/>
        <dbReference type="Rhea" id="RHEA-COMP:10162"/>
        <dbReference type="Rhea" id="RHEA-COMP:10375"/>
        <dbReference type="ChEBI" id="CHEBI:33019"/>
        <dbReference type="ChEBI" id="CHEBI:57623"/>
        <dbReference type="ChEBI" id="CHEBI:74411"/>
        <dbReference type="ChEBI" id="CHEBI:74415"/>
        <dbReference type="EC" id="2.5.1.75"/>
    </reaction>
</comment>
<dbReference type="InterPro" id="IPR018022">
    <property type="entry name" value="IPT"/>
</dbReference>
<sequence length="331" mass="38195">MQQDKKNNIIIKQNISFPLIIFIMGPTASGKTSLVIALKKRKLKIKIISVDSALVYKGMNIGTSKPSVSELEIAPHKLIDIRDPSDCYSVSDFYCDVIVEIKKIIKSGYVPVLVGGSMLYFKVLLQGLLILPKSDEVIRNNLKCIAQKIGWMNVYRKLQYIDPDVSRAIHYNDHKRIIRALEIFLISGKTLTELKSKYRSATCFTSQNRILQFAIMPSSREILHNRIERRFYKMLEIGFENEVRVLFSRSDLHNDKSKAAISCVGYRQMWEYLLGKIEYNDMIYQSISATKRVAKQQLTWLRSWSDLYWVNSDCISCAVDEVLLILSQQIY</sequence>
<dbReference type="PANTHER" id="PTHR11088:SF60">
    <property type="entry name" value="TRNA DIMETHYLALLYLTRANSFERASE"/>
    <property type="match status" value="1"/>
</dbReference>
<name>E8Q6P7_BLOVB</name>
<evidence type="ECO:0000256" key="10">
    <source>
        <dbReference type="HAMAP-Rule" id="MF_00185"/>
    </source>
</evidence>
<keyword evidence="5 10" id="KW-0819">tRNA processing</keyword>
<proteinExistence type="inferred from homology"/>
<dbReference type="SUPFAM" id="SSF52540">
    <property type="entry name" value="P-loop containing nucleoside triphosphate hydrolases"/>
    <property type="match status" value="2"/>
</dbReference>
<dbReference type="PANTHER" id="PTHR11088">
    <property type="entry name" value="TRNA DIMETHYLALLYLTRANSFERASE"/>
    <property type="match status" value="1"/>
</dbReference>
<dbReference type="HAMAP" id="MF_00185">
    <property type="entry name" value="IPP_trans"/>
    <property type="match status" value="1"/>
</dbReference>
<evidence type="ECO:0000313" key="16">
    <source>
        <dbReference type="Proteomes" id="UP000007464"/>
    </source>
</evidence>
<feature type="site" description="Interaction with substrate tRNA" evidence="10">
    <location>
        <position position="139"/>
    </location>
</feature>
<dbReference type="EMBL" id="CP002189">
    <property type="protein sequence ID" value="ADV33488.1"/>
    <property type="molecule type" value="Genomic_DNA"/>
</dbReference>
<keyword evidence="6 10" id="KW-0547">Nucleotide-binding</keyword>
<dbReference type="EC" id="2.5.1.75" evidence="10"/>